<dbReference type="AlphaFoldDB" id="A0A430G7Q6"/>
<dbReference type="Pfam" id="PF00440">
    <property type="entry name" value="TetR_N"/>
    <property type="match status" value="1"/>
</dbReference>
<dbReference type="PANTHER" id="PTHR30055:SF234">
    <property type="entry name" value="HTH-TYPE TRANSCRIPTIONAL REGULATOR BETI"/>
    <property type="match status" value="1"/>
</dbReference>
<feature type="domain" description="HTH tetR-type" evidence="5">
    <location>
        <begin position="64"/>
        <end position="124"/>
    </location>
</feature>
<evidence type="ECO:0000313" key="7">
    <source>
        <dbReference type="Proteomes" id="UP000287746"/>
    </source>
</evidence>
<comment type="caution">
    <text evidence="6">The sequence shown here is derived from an EMBL/GenBank/DDBJ whole genome shotgun (WGS) entry which is preliminary data.</text>
</comment>
<dbReference type="InterPro" id="IPR023772">
    <property type="entry name" value="DNA-bd_HTH_TetR-type_CS"/>
</dbReference>
<evidence type="ECO:0000256" key="3">
    <source>
        <dbReference type="ARBA" id="ARBA00023163"/>
    </source>
</evidence>
<protein>
    <submittedName>
        <fullName evidence="6">TetR/AcrR family transcriptional regulator</fullName>
    </submittedName>
</protein>
<dbReference type="EMBL" id="QQYZ01000002">
    <property type="protein sequence ID" value="RSY89488.1"/>
    <property type="molecule type" value="Genomic_DNA"/>
</dbReference>
<keyword evidence="3" id="KW-0804">Transcription</keyword>
<dbReference type="PRINTS" id="PR00455">
    <property type="entry name" value="HTHTETR"/>
</dbReference>
<evidence type="ECO:0000259" key="5">
    <source>
        <dbReference type="PROSITE" id="PS50977"/>
    </source>
</evidence>
<dbReference type="PROSITE" id="PS50977">
    <property type="entry name" value="HTH_TETR_2"/>
    <property type="match status" value="1"/>
</dbReference>
<organism evidence="6 7">
    <name type="scientific">Sphingomonas koreensis</name>
    <dbReference type="NCBI Taxonomy" id="93064"/>
    <lineage>
        <taxon>Bacteria</taxon>
        <taxon>Pseudomonadati</taxon>
        <taxon>Pseudomonadota</taxon>
        <taxon>Alphaproteobacteria</taxon>
        <taxon>Sphingomonadales</taxon>
        <taxon>Sphingomonadaceae</taxon>
        <taxon>Sphingomonas</taxon>
    </lineage>
</organism>
<dbReference type="PANTHER" id="PTHR30055">
    <property type="entry name" value="HTH-TYPE TRANSCRIPTIONAL REGULATOR RUTR"/>
    <property type="match status" value="1"/>
</dbReference>
<dbReference type="InterPro" id="IPR050109">
    <property type="entry name" value="HTH-type_TetR-like_transc_reg"/>
</dbReference>
<dbReference type="InterPro" id="IPR009057">
    <property type="entry name" value="Homeodomain-like_sf"/>
</dbReference>
<name>A0A430G7Q6_9SPHN</name>
<dbReference type="SUPFAM" id="SSF46689">
    <property type="entry name" value="Homeodomain-like"/>
    <property type="match status" value="1"/>
</dbReference>
<dbReference type="GO" id="GO:0003700">
    <property type="term" value="F:DNA-binding transcription factor activity"/>
    <property type="evidence" value="ECO:0007669"/>
    <property type="project" value="TreeGrafter"/>
</dbReference>
<dbReference type="Proteomes" id="UP000287746">
    <property type="component" value="Unassembled WGS sequence"/>
</dbReference>
<keyword evidence="1" id="KW-0805">Transcription regulation</keyword>
<keyword evidence="2 4" id="KW-0238">DNA-binding</keyword>
<proteinExistence type="predicted"/>
<dbReference type="InterPro" id="IPR001647">
    <property type="entry name" value="HTH_TetR"/>
</dbReference>
<reference evidence="6 7" key="1">
    <citation type="submission" date="2018-07" db="EMBL/GenBank/DDBJ databases">
        <title>Genomic and Epidemiologic Investigation of an Indolent Hospital Outbreak.</title>
        <authorList>
            <person name="Johnson R.C."/>
            <person name="Deming C."/>
            <person name="Conlan S."/>
            <person name="Zellmer C.J."/>
            <person name="Michelin A.V."/>
            <person name="Lee-Lin S."/>
            <person name="Thomas P.J."/>
            <person name="Park M."/>
            <person name="Weingarten R.A."/>
            <person name="Less J."/>
            <person name="Dekker J.P."/>
            <person name="Frank K.M."/>
            <person name="Musser K.A."/>
            <person name="Mcquiston J.R."/>
            <person name="Henderson D.K."/>
            <person name="Lau A.F."/>
            <person name="Palmore T.N."/>
            <person name="Segre J.A."/>
        </authorList>
    </citation>
    <scope>NUCLEOTIDE SEQUENCE [LARGE SCALE GENOMIC DNA]</scope>
    <source>
        <strain evidence="6 7">SK-CDC1_0717</strain>
    </source>
</reference>
<evidence type="ECO:0000313" key="6">
    <source>
        <dbReference type="EMBL" id="RSY89488.1"/>
    </source>
</evidence>
<evidence type="ECO:0000256" key="4">
    <source>
        <dbReference type="PROSITE-ProRule" id="PRU00335"/>
    </source>
</evidence>
<evidence type="ECO:0000256" key="1">
    <source>
        <dbReference type="ARBA" id="ARBA00023015"/>
    </source>
</evidence>
<dbReference type="Gene3D" id="1.10.357.10">
    <property type="entry name" value="Tetracycline Repressor, domain 2"/>
    <property type="match status" value="1"/>
</dbReference>
<feature type="DNA-binding region" description="H-T-H motif" evidence="4">
    <location>
        <begin position="87"/>
        <end position="106"/>
    </location>
</feature>
<sequence length="249" mass="27309">METAGHGLAPRLRGIAWFIQLSLAGQSSSQLPPVHCHGPAITYALDKGPPVSLERPVTRQEQRRLTRRRIADAARQCFYEHGVAETSIDQIARVAGVGRATLYLHFANKDAILRELLAANMRGVRLIFRELCDAPLVDVAAARHWLSEYVAALKRHRDAMPLFHLGLASDADARALLREHRALVSTTLAERFPALATFDARDRARLALTLARIDQFASTAAEDDAAIDVEAGLDLVSEELAALLDDQPA</sequence>
<dbReference type="PROSITE" id="PS01081">
    <property type="entry name" value="HTH_TETR_1"/>
    <property type="match status" value="1"/>
</dbReference>
<gene>
    <name evidence="6" type="ORF">DAH66_02175</name>
</gene>
<dbReference type="GO" id="GO:0000976">
    <property type="term" value="F:transcription cis-regulatory region binding"/>
    <property type="evidence" value="ECO:0007669"/>
    <property type="project" value="TreeGrafter"/>
</dbReference>
<evidence type="ECO:0000256" key="2">
    <source>
        <dbReference type="ARBA" id="ARBA00023125"/>
    </source>
</evidence>
<accession>A0A430G7Q6</accession>